<dbReference type="InterPro" id="IPR027417">
    <property type="entry name" value="P-loop_NTPase"/>
</dbReference>
<evidence type="ECO:0000259" key="1">
    <source>
        <dbReference type="Pfam" id="PF13304"/>
    </source>
</evidence>
<dbReference type="PANTHER" id="PTHR40396:SF1">
    <property type="entry name" value="ATPASE AAA-TYPE CORE DOMAIN-CONTAINING PROTEIN"/>
    <property type="match status" value="1"/>
</dbReference>
<organism evidence="2">
    <name type="scientific">hydrothermal vent metagenome</name>
    <dbReference type="NCBI Taxonomy" id="652676"/>
    <lineage>
        <taxon>unclassified sequences</taxon>
        <taxon>metagenomes</taxon>
        <taxon>ecological metagenomes</taxon>
    </lineage>
</organism>
<name>A0A3B0X098_9ZZZZ</name>
<sequence length="426" mass="48256">MLVEFNVTNFLSFQDSAQISLVKAKNSELEGSNTFFPSAISTPSLLRSCAIYGPNAAGKSNFIKAIQLMRHLVLNSARESQAGDALSVTPFLLNESDVLLPSDFEVSFVSEGVRYQYGFSATSERVLEEWLYAYPKGRPQRWIERVFNVKSQSYQWGKMDKLTGQKQLWQEATRANALFLSTAIQLNSQQLKPVFNWFSENLHVAQFGRWHPEYSTRVCESEENKKKVIQFLQAADVAIDGIELEYQKFSPDSLSDNLPDEVKSQIKAKFKDKPVVNVKTAHILSGGKKVLFDLDDESDGTQKIFALAGPWLDTLENGYTLIIDELNDNLHPLMVKFLVALFHNEETNPNNAQLIFTTHDTSILNQDVFRRDQVWFCEKDKNQASSLYPLTDFSPRKGVDNLEKGYLSGRYGALPYLKSIKNAKAC</sequence>
<dbReference type="Pfam" id="PF13304">
    <property type="entry name" value="AAA_21"/>
    <property type="match status" value="1"/>
</dbReference>
<feature type="domain" description="ATPase AAA-type core" evidence="1">
    <location>
        <begin position="50"/>
        <end position="365"/>
    </location>
</feature>
<protein>
    <recommendedName>
        <fullName evidence="1">ATPase AAA-type core domain-containing protein</fullName>
    </recommendedName>
</protein>
<dbReference type="AlphaFoldDB" id="A0A3B0X098"/>
<reference evidence="2" key="1">
    <citation type="submission" date="2018-06" db="EMBL/GenBank/DDBJ databases">
        <authorList>
            <person name="Zhirakovskaya E."/>
        </authorList>
    </citation>
    <scope>NUCLEOTIDE SEQUENCE</scope>
</reference>
<dbReference type="GO" id="GO:0005524">
    <property type="term" value="F:ATP binding"/>
    <property type="evidence" value="ECO:0007669"/>
    <property type="project" value="InterPro"/>
</dbReference>
<dbReference type="SUPFAM" id="SSF52540">
    <property type="entry name" value="P-loop containing nucleoside triphosphate hydrolases"/>
    <property type="match status" value="1"/>
</dbReference>
<proteinExistence type="predicted"/>
<accession>A0A3B0X098</accession>
<dbReference type="EMBL" id="UOFJ01000028">
    <property type="protein sequence ID" value="VAW61191.1"/>
    <property type="molecule type" value="Genomic_DNA"/>
</dbReference>
<gene>
    <name evidence="2" type="ORF">MNBD_GAMMA10-2139</name>
</gene>
<dbReference type="GO" id="GO:0016887">
    <property type="term" value="F:ATP hydrolysis activity"/>
    <property type="evidence" value="ECO:0007669"/>
    <property type="project" value="InterPro"/>
</dbReference>
<dbReference type="Gene3D" id="3.40.50.300">
    <property type="entry name" value="P-loop containing nucleotide triphosphate hydrolases"/>
    <property type="match status" value="1"/>
</dbReference>
<evidence type="ECO:0000313" key="2">
    <source>
        <dbReference type="EMBL" id="VAW61191.1"/>
    </source>
</evidence>
<dbReference type="InterPro" id="IPR003959">
    <property type="entry name" value="ATPase_AAA_core"/>
</dbReference>
<dbReference type="PANTHER" id="PTHR40396">
    <property type="entry name" value="ATPASE-LIKE PROTEIN"/>
    <property type="match status" value="1"/>
</dbReference>